<dbReference type="VEuPathDB" id="FungiDB:CJI96_0002795"/>
<keyword evidence="2" id="KW-0662">Pyridine nucleotide biosynthesis</keyword>
<dbReference type="Pfam" id="PF00857">
    <property type="entry name" value="Isochorismatase"/>
    <property type="match status" value="1"/>
</dbReference>
<dbReference type="SUPFAM" id="SSF52499">
    <property type="entry name" value="Isochorismatase-like hydrolases"/>
    <property type="match status" value="1"/>
</dbReference>
<dbReference type="InterPro" id="IPR052347">
    <property type="entry name" value="Isochorismatase_Nicotinamidase"/>
</dbReference>
<evidence type="ECO:0000313" key="10">
    <source>
        <dbReference type="Proteomes" id="UP000037122"/>
    </source>
</evidence>
<evidence type="ECO:0000256" key="2">
    <source>
        <dbReference type="ARBA" id="ARBA00022642"/>
    </source>
</evidence>
<reference evidence="10" key="1">
    <citation type="journal article" date="2015" name="BMC Genomics">
        <title>Draft genome of a commonly misdiagnosed multidrug resistant pathogen Candida auris.</title>
        <authorList>
            <person name="Chatterjee S."/>
            <person name="Alampalli S.V."/>
            <person name="Nageshan R.K."/>
            <person name="Chettiar S.T."/>
            <person name="Joshi S."/>
            <person name="Tatu U.S."/>
        </authorList>
    </citation>
    <scope>NUCLEOTIDE SEQUENCE [LARGE SCALE GENOMIC DNA]</scope>
    <source>
        <strain evidence="10">6684</strain>
    </source>
</reference>
<dbReference type="GO" id="GO:0008936">
    <property type="term" value="F:nicotinamidase activity"/>
    <property type="evidence" value="ECO:0007669"/>
    <property type="project" value="UniProtKB-EC"/>
</dbReference>
<evidence type="ECO:0000256" key="7">
    <source>
        <dbReference type="ARBA" id="ARBA00043224"/>
    </source>
</evidence>
<dbReference type="VEuPathDB" id="FungiDB:CJI97_002313"/>
<sequence>MLKPALVIVDVQYDFLPGGALAVKDGDEIIPKIEKLLNLEKYPWLAVVITQDWHPKDHCLFALKHKVEPFTDIEFEHPLGEKNCTTGEVKKHLQTVWPEHCIQDTRGAAHESRIMEKFEKVVSKIVPTAIVKKGYLPDREYYLCFTDCWKIHHTEMEDFLMENNVTDVVFVGLAYDFCVLHSACDALNSGFNTFVVRDCCKSVFAGLEEDTEKAYRASNVNIVNLQDLVHAIAS</sequence>
<evidence type="ECO:0000313" key="9">
    <source>
        <dbReference type="EMBL" id="KNE02566.1"/>
    </source>
</evidence>
<dbReference type="VEuPathDB" id="FungiDB:CJJ07_002238"/>
<gene>
    <name evidence="9" type="ORF">QG37_00376</name>
</gene>
<dbReference type="VEuPathDB" id="FungiDB:CJJ09_003207"/>
<organism evidence="9 10">
    <name type="scientific">Candidozyma auris</name>
    <name type="common">Yeast</name>
    <name type="synonym">Candida auris</name>
    <dbReference type="NCBI Taxonomy" id="498019"/>
    <lineage>
        <taxon>Eukaryota</taxon>
        <taxon>Fungi</taxon>
        <taxon>Dikarya</taxon>
        <taxon>Ascomycota</taxon>
        <taxon>Saccharomycotina</taxon>
        <taxon>Pichiomycetes</taxon>
        <taxon>Metschnikowiaceae</taxon>
        <taxon>Candidozyma</taxon>
    </lineage>
</organism>
<evidence type="ECO:0000256" key="4">
    <source>
        <dbReference type="ARBA" id="ARBA00022801"/>
    </source>
</evidence>
<evidence type="ECO:0000256" key="3">
    <source>
        <dbReference type="ARBA" id="ARBA00022723"/>
    </source>
</evidence>
<dbReference type="AlphaFoldDB" id="A0A0L0P9A3"/>
<dbReference type="InterPro" id="IPR036380">
    <property type="entry name" value="Isochorismatase-like_sf"/>
</dbReference>
<dbReference type="GO" id="GO:0046872">
    <property type="term" value="F:metal ion binding"/>
    <property type="evidence" value="ECO:0007669"/>
    <property type="project" value="UniProtKB-KW"/>
</dbReference>
<dbReference type="PANTHER" id="PTHR11080">
    <property type="entry name" value="PYRAZINAMIDASE/NICOTINAMIDASE"/>
    <property type="match status" value="1"/>
</dbReference>
<dbReference type="EMBL" id="LGST01000003">
    <property type="protein sequence ID" value="KNE02566.1"/>
    <property type="molecule type" value="Genomic_DNA"/>
</dbReference>
<accession>A0A0L0P9A3</accession>
<dbReference type="VEuPathDB" id="FungiDB:QG37_00376"/>
<dbReference type="VEuPathDB" id="FungiDB:B9J08_002122"/>
<dbReference type="InterPro" id="IPR000868">
    <property type="entry name" value="Isochorismatase-like_dom"/>
</dbReference>
<evidence type="ECO:0000256" key="1">
    <source>
        <dbReference type="ARBA" id="ARBA00006336"/>
    </source>
</evidence>
<proteinExistence type="inferred from homology"/>
<name>A0A0L0P9A3_CANAR</name>
<evidence type="ECO:0000259" key="8">
    <source>
        <dbReference type="Pfam" id="PF00857"/>
    </source>
</evidence>
<comment type="pathway">
    <text evidence="5">Cofactor biosynthesis; nicotinate biosynthesis; nicotinate from nicotinamide: step 1/1.</text>
</comment>
<dbReference type="Gene3D" id="3.40.50.850">
    <property type="entry name" value="Isochorismatase-like"/>
    <property type="match status" value="1"/>
</dbReference>
<keyword evidence="3" id="KW-0479">Metal-binding</keyword>
<dbReference type="Proteomes" id="UP000037122">
    <property type="component" value="Unassembled WGS sequence"/>
</dbReference>
<dbReference type="EC" id="3.5.1.19" evidence="6"/>
<evidence type="ECO:0000256" key="5">
    <source>
        <dbReference type="ARBA" id="ARBA00037900"/>
    </source>
</evidence>
<comment type="caution">
    <text evidence="9">The sequence shown here is derived from an EMBL/GenBank/DDBJ whole genome shotgun (WGS) entry which is preliminary data.</text>
</comment>
<dbReference type="PANTHER" id="PTHR11080:SF2">
    <property type="entry name" value="LD05707P"/>
    <property type="match status" value="1"/>
</dbReference>
<dbReference type="GO" id="GO:0019363">
    <property type="term" value="P:pyridine nucleotide biosynthetic process"/>
    <property type="evidence" value="ECO:0007669"/>
    <property type="project" value="UniProtKB-KW"/>
</dbReference>
<comment type="similarity">
    <text evidence="1">Belongs to the isochorismatase family.</text>
</comment>
<keyword evidence="4" id="KW-0378">Hydrolase</keyword>
<protein>
    <recommendedName>
        <fullName evidence="6">nicotinamidase</fullName>
        <ecNumber evidence="6">3.5.1.19</ecNumber>
    </recommendedName>
    <alternativeName>
        <fullName evidence="7">Nicotinamide deamidase</fullName>
    </alternativeName>
</protein>
<evidence type="ECO:0000256" key="6">
    <source>
        <dbReference type="ARBA" id="ARBA00039017"/>
    </source>
</evidence>
<feature type="domain" description="Isochorismatase-like" evidence="8">
    <location>
        <begin position="5"/>
        <end position="209"/>
    </location>
</feature>